<keyword evidence="4" id="KW-0472">Membrane</keyword>
<dbReference type="RefSeq" id="WP_118234657.1">
    <property type="nucleotide sequence ID" value="NZ_QRHL01000029.1"/>
</dbReference>
<dbReference type="Gene3D" id="1.20.1600.10">
    <property type="entry name" value="Outer membrane efflux proteins (OEP)"/>
    <property type="match status" value="1"/>
</dbReference>
<dbReference type="PANTHER" id="PTHR30026">
    <property type="entry name" value="OUTER MEMBRANE PROTEIN TOLC"/>
    <property type="match status" value="1"/>
</dbReference>
<evidence type="ECO:0000256" key="2">
    <source>
        <dbReference type="ARBA" id="ARBA00022452"/>
    </source>
</evidence>
<dbReference type="GO" id="GO:1990281">
    <property type="term" value="C:efflux pump complex"/>
    <property type="evidence" value="ECO:0007669"/>
    <property type="project" value="TreeGrafter"/>
</dbReference>
<evidence type="ECO:0000256" key="3">
    <source>
        <dbReference type="ARBA" id="ARBA00022692"/>
    </source>
</evidence>
<name>A0A414PNR4_FUSMR</name>
<dbReference type="SUPFAM" id="SSF56954">
    <property type="entry name" value="Outer membrane efflux proteins (OEP)"/>
    <property type="match status" value="1"/>
</dbReference>
<dbReference type="GO" id="GO:0015288">
    <property type="term" value="F:porin activity"/>
    <property type="evidence" value="ECO:0007669"/>
    <property type="project" value="TreeGrafter"/>
</dbReference>
<comment type="caution">
    <text evidence="6">The sequence shown here is derived from an EMBL/GenBank/DDBJ whole genome shotgun (WGS) entry which is preliminary data.</text>
</comment>
<evidence type="ECO:0000256" key="1">
    <source>
        <dbReference type="ARBA" id="ARBA00004442"/>
    </source>
</evidence>
<organism evidence="6 7">
    <name type="scientific">Fusobacterium mortiferum</name>
    <dbReference type="NCBI Taxonomy" id="850"/>
    <lineage>
        <taxon>Bacteria</taxon>
        <taxon>Fusobacteriati</taxon>
        <taxon>Fusobacteriota</taxon>
        <taxon>Fusobacteriia</taxon>
        <taxon>Fusobacteriales</taxon>
        <taxon>Fusobacteriaceae</taxon>
        <taxon>Fusobacterium</taxon>
    </lineage>
</organism>
<accession>A0A414PNR4</accession>
<dbReference type="AlphaFoldDB" id="A0A414PNR4"/>
<keyword evidence="3" id="KW-0812">Transmembrane</keyword>
<dbReference type="GO" id="GO:0009279">
    <property type="term" value="C:cell outer membrane"/>
    <property type="evidence" value="ECO:0007669"/>
    <property type="project" value="UniProtKB-SubCell"/>
</dbReference>
<dbReference type="PANTHER" id="PTHR30026:SF20">
    <property type="entry name" value="OUTER MEMBRANE PROTEIN TOLC"/>
    <property type="match status" value="1"/>
</dbReference>
<protein>
    <submittedName>
        <fullName evidence="6">TolC family protein</fullName>
    </submittedName>
</protein>
<dbReference type="PROSITE" id="PS51257">
    <property type="entry name" value="PROKAR_LIPOPROTEIN"/>
    <property type="match status" value="1"/>
</dbReference>
<keyword evidence="2" id="KW-1134">Transmembrane beta strand</keyword>
<dbReference type="Proteomes" id="UP000284676">
    <property type="component" value="Unassembled WGS sequence"/>
</dbReference>
<dbReference type="InterPro" id="IPR051906">
    <property type="entry name" value="TolC-like"/>
</dbReference>
<evidence type="ECO:0000313" key="7">
    <source>
        <dbReference type="Proteomes" id="UP000284676"/>
    </source>
</evidence>
<reference evidence="6 7" key="1">
    <citation type="submission" date="2018-08" db="EMBL/GenBank/DDBJ databases">
        <title>A genome reference for cultivated species of the human gut microbiota.</title>
        <authorList>
            <person name="Zou Y."/>
            <person name="Xue W."/>
            <person name="Luo G."/>
        </authorList>
    </citation>
    <scope>NUCLEOTIDE SEQUENCE [LARGE SCALE GENOMIC DNA]</scope>
    <source>
        <strain evidence="6 7">AM25-1</strain>
    </source>
</reference>
<evidence type="ECO:0000256" key="4">
    <source>
        <dbReference type="ARBA" id="ARBA00023136"/>
    </source>
</evidence>
<evidence type="ECO:0000313" key="6">
    <source>
        <dbReference type="EMBL" id="RHF70188.1"/>
    </source>
</evidence>
<dbReference type="GO" id="GO:0015562">
    <property type="term" value="F:efflux transmembrane transporter activity"/>
    <property type="evidence" value="ECO:0007669"/>
    <property type="project" value="InterPro"/>
</dbReference>
<evidence type="ECO:0000256" key="5">
    <source>
        <dbReference type="ARBA" id="ARBA00023237"/>
    </source>
</evidence>
<dbReference type="EMBL" id="QRHL01000029">
    <property type="protein sequence ID" value="RHF70188.1"/>
    <property type="molecule type" value="Genomic_DNA"/>
</dbReference>
<sequence length="465" mass="53152">MKLKSLIIFLSLVIVGCNNTQVKEEKFVTAQEEREYLEKYGNTLSLEETLEIAKERNLDLRIKELEREIATLDKKIAFGNFLPSITLGGSYTRLDDSINIEMGLNLPQLPPQIPIKFPSSLETKLIDESFYTTGVAAQIPIFVPSTWYLYSARQKGEDISKLAESFADKMLQLQVMSEYFYILALETERDTLINNLKSSQELEKKVETSLKVEGVLEWELQKVQALVESQKIALNKNERDLKIAKMNLKRTLNLNLQEDIKLESIESVEVELPTLEDCIYNALNGNEILQITEKGKEINEDLKKIAITNFLPKIVLGGGYINNSNQTLADPDFLFGNVTGVISIFNGFKNVNEYKKVVRREKIGELTLEKQFMTTVLEVTKAYENVKTTQELWRMARLNYEAEIGKLNQRKVERRVEMIGDEEYYKALAEYNEALSLKEKVQYQYEMALGALSIAMGKAPFRGGN</sequence>
<comment type="subcellular location">
    <subcellularLocation>
        <location evidence="1">Cell outer membrane</location>
    </subcellularLocation>
</comment>
<keyword evidence="5" id="KW-0998">Cell outer membrane</keyword>
<proteinExistence type="predicted"/>
<gene>
    <name evidence="6" type="ORF">DW663_11285</name>
</gene>